<name>A0A9N9KJA1_9GLOM</name>
<sequence length="150" mass="17914">MFKILEVNSTDFTVKAYKVPHLDHIYELKFFLNNNEEIDLIYDIIGKPDNVLIYDNNKNIINHYCHKILIEDKKNHQIYCNDLLLFNINSQINNLTTMLTYKKIGKLINQVANENKEKENTIKKFDKETLQHQYDALIECFDNNFKILEQ</sequence>
<dbReference type="Proteomes" id="UP000789759">
    <property type="component" value="Unassembled WGS sequence"/>
</dbReference>
<evidence type="ECO:0000313" key="1">
    <source>
        <dbReference type="EMBL" id="CAG8830551.1"/>
    </source>
</evidence>
<evidence type="ECO:0000313" key="2">
    <source>
        <dbReference type="Proteomes" id="UP000789759"/>
    </source>
</evidence>
<gene>
    <name evidence="1" type="ORF">CPELLU_LOCUS20618</name>
</gene>
<accession>A0A9N9KJA1</accession>
<reference evidence="1" key="1">
    <citation type="submission" date="2021-06" db="EMBL/GenBank/DDBJ databases">
        <authorList>
            <person name="Kallberg Y."/>
            <person name="Tangrot J."/>
            <person name="Rosling A."/>
        </authorList>
    </citation>
    <scope>NUCLEOTIDE SEQUENCE</scope>
    <source>
        <strain evidence="1">FL966</strain>
    </source>
</reference>
<protein>
    <submittedName>
        <fullName evidence="1">14817_t:CDS:1</fullName>
    </submittedName>
</protein>
<feature type="non-terminal residue" evidence="1">
    <location>
        <position position="150"/>
    </location>
</feature>
<dbReference type="EMBL" id="CAJVQA010064275">
    <property type="protein sequence ID" value="CAG8830551.1"/>
    <property type="molecule type" value="Genomic_DNA"/>
</dbReference>
<proteinExistence type="predicted"/>
<dbReference type="AlphaFoldDB" id="A0A9N9KJA1"/>
<keyword evidence="2" id="KW-1185">Reference proteome</keyword>
<organism evidence="1 2">
    <name type="scientific">Cetraspora pellucida</name>
    <dbReference type="NCBI Taxonomy" id="1433469"/>
    <lineage>
        <taxon>Eukaryota</taxon>
        <taxon>Fungi</taxon>
        <taxon>Fungi incertae sedis</taxon>
        <taxon>Mucoromycota</taxon>
        <taxon>Glomeromycotina</taxon>
        <taxon>Glomeromycetes</taxon>
        <taxon>Diversisporales</taxon>
        <taxon>Gigasporaceae</taxon>
        <taxon>Cetraspora</taxon>
    </lineage>
</organism>
<comment type="caution">
    <text evidence="1">The sequence shown here is derived from an EMBL/GenBank/DDBJ whole genome shotgun (WGS) entry which is preliminary data.</text>
</comment>